<dbReference type="GO" id="GO:0046872">
    <property type="term" value="F:metal ion binding"/>
    <property type="evidence" value="ECO:0007669"/>
    <property type="project" value="UniProtKB-KW"/>
</dbReference>
<dbReference type="PROSITE" id="PS00444">
    <property type="entry name" value="POLYPRENYL_SYNTHASE_2"/>
    <property type="match status" value="1"/>
</dbReference>
<dbReference type="Gene3D" id="1.10.600.10">
    <property type="entry name" value="Farnesyl Diphosphate Synthase"/>
    <property type="match status" value="1"/>
</dbReference>
<evidence type="ECO:0000256" key="1">
    <source>
        <dbReference type="ARBA" id="ARBA00001946"/>
    </source>
</evidence>
<keyword evidence="5" id="KW-0460">Magnesium</keyword>
<dbReference type="SUPFAM" id="SSF48576">
    <property type="entry name" value="Terpenoid synthases"/>
    <property type="match status" value="1"/>
</dbReference>
<dbReference type="AlphaFoldDB" id="A0A1T4XMD6"/>
<dbReference type="InterPro" id="IPR002829">
    <property type="entry name" value="DUF116"/>
</dbReference>
<evidence type="ECO:0000313" key="7">
    <source>
        <dbReference type="Proteomes" id="UP000190774"/>
    </source>
</evidence>
<dbReference type="Pfam" id="PF00348">
    <property type="entry name" value="polyprenyl_synt"/>
    <property type="match status" value="1"/>
</dbReference>
<comment type="cofactor">
    <cofactor evidence="1">
        <name>Mg(2+)</name>
        <dbReference type="ChEBI" id="CHEBI:18420"/>
    </cofactor>
</comment>
<evidence type="ECO:0000256" key="2">
    <source>
        <dbReference type="ARBA" id="ARBA00006706"/>
    </source>
</evidence>
<evidence type="ECO:0000256" key="4">
    <source>
        <dbReference type="ARBA" id="ARBA00022723"/>
    </source>
</evidence>
<dbReference type="EMBL" id="FUYE01000004">
    <property type="protein sequence ID" value="SKA90696.1"/>
    <property type="molecule type" value="Genomic_DNA"/>
</dbReference>
<dbReference type="OrthoDB" id="9805316at2"/>
<comment type="similarity">
    <text evidence="2">Belongs to the FPP/GGPP synthase family.</text>
</comment>
<reference evidence="7" key="1">
    <citation type="submission" date="2017-02" db="EMBL/GenBank/DDBJ databases">
        <authorList>
            <person name="Varghese N."/>
            <person name="Submissions S."/>
        </authorList>
    </citation>
    <scope>NUCLEOTIDE SEQUENCE [LARGE SCALE GENOMIC DNA]</scope>
    <source>
        <strain evidence="7">ATCC 700200</strain>
    </source>
</reference>
<gene>
    <name evidence="6" type="ORF">SAMN02745166_01735</name>
</gene>
<dbReference type="PANTHER" id="PTHR12001">
    <property type="entry name" value="GERANYLGERANYL PYROPHOSPHATE SYNTHASE"/>
    <property type="match status" value="1"/>
</dbReference>
<dbReference type="InterPro" id="IPR033749">
    <property type="entry name" value="Polyprenyl_synt_CS"/>
</dbReference>
<dbReference type="Pfam" id="PF01976">
    <property type="entry name" value="DUF116"/>
    <property type="match status" value="1"/>
</dbReference>
<dbReference type="Proteomes" id="UP000190774">
    <property type="component" value="Unassembled WGS sequence"/>
</dbReference>
<dbReference type="GO" id="GO:0004659">
    <property type="term" value="F:prenyltransferase activity"/>
    <property type="evidence" value="ECO:0007669"/>
    <property type="project" value="InterPro"/>
</dbReference>
<protein>
    <submittedName>
        <fullName evidence="6">Geranylgeranyl pyrophosphate synthase</fullName>
    </submittedName>
</protein>
<dbReference type="RefSeq" id="WP_078812910.1">
    <property type="nucleotide sequence ID" value="NZ_FUYE01000004.1"/>
</dbReference>
<proteinExistence type="inferred from homology"/>
<sequence length="591" mass="65639">MSTAAVRSATLPPAIPGLVRRFRQPKKNIPQTKQDRDFVLLKVREYAESTKLVPPLPIEELQVHTDKIMALHGIDPAYRDYTGVLLANESWRESLATVPFEKRLLLMPKCLRVESKCPAPFDEFGLLCKQCGLCSIQDFQNEAEKLGYAVLVAEGSAIVMSLIQTGKIEAIVGISCLPVLERTFPYVEAAAIPAVAVPLLQDDCIDTTVDVDWVWDYIHLTSEDKTRRLNLNSLHDEVKTWFTPEALEALLGKPTCQTEQIARDWLARAGKRWRPFLTVAAYQALREDPEGPISDDLKLAAISVEAFHKASLIHDDIEDNDAERYGEPTLHSEHGTPVALNVGDLLIGEGYRLLAEMQCASHIRSACLKVAAEGQRELCRGQGAELLWNNHPVALSNTQVLEIFRSKTAPAFEVALKIGAALAGQLDDTADALHSYSENLGIAYQIRDDLDDLGDDSAADNGVTIRPSIILALLRERGKGEVKETMEALWNGQARSLPDKPTIRQWAEETGAYDKATLMLETYKEAAIRSLQDVELPNLKGLLRRVIGKIFNELEIKGWCREFEQKNANPELKEQAAKAAEHLVPKMAETA</sequence>
<dbReference type="InterPro" id="IPR008949">
    <property type="entry name" value="Isoprenoid_synthase_dom_sf"/>
</dbReference>
<dbReference type="STRING" id="48467.SAMN02745166_01735"/>
<dbReference type="InterPro" id="IPR000092">
    <property type="entry name" value="Polyprenyl_synt"/>
</dbReference>
<evidence type="ECO:0000256" key="5">
    <source>
        <dbReference type="ARBA" id="ARBA00022842"/>
    </source>
</evidence>
<dbReference type="SFLD" id="SFLDS00005">
    <property type="entry name" value="Isoprenoid_Synthase_Type_I"/>
    <property type="match status" value="1"/>
</dbReference>
<evidence type="ECO:0000313" key="6">
    <source>
        <dbReference type="EMBL" id="SKA90696.1"/>
    </source>
</evidence>
<organism evidence="6 7">
    <name type="scientific">Prosthecobacter debontii</name>
    <dbReference type="NCBI Taxonomy" id="48467"/>
    <lineage>
        <taxon>Bacteria</taxon>
        <taxon>Pseudomonadati</taxon>
        <taxon>Verrucomicrobiota</taxon>
        <taxon>Verrucomicrobiia</taxon>
        <taxon>Verrucomicrobiales</taxon>
        <taxon>Verrucomicrobiaceae</taxon>
        <taxon>Prosthecobacter</taxon>
    </lineage>
</organism>
<name>A0A1T4XMD6_9BACT</name>
<accession>A0A1T4XMD6</accession>
<keyword evidence="3" id="KW-0808">Transferase</keyword>
<evidence type="ECO:0000256" key="3">
    <source>
        <dbReference type="ARBA" id="ARBA00022679"/>
    </source>
</evidence>
<dbReference type="GO" id="GO:0008299">
    <property type="term" value="P:isoprenoid biosynthetic process"/>
    <property type="evidence" value="ECO:0007669"/>
    <property type="project" value="InterPro"/>
</dbReference>
<dbReference type="PANTHER" id="PTHR12001:SF69">
    <property type="entry name" value="ALL TRANS-POLYPRENYL-DIPHOSPHATE SYNTHASE PDSS1"/>
    <property type="match status" value="1"/>
</dbReference>
<keyword evidence="7" id="KW-1185">Reference proteome</keyword>
<keyword evidence="4" id="KW-0479">Metal-binding</keyword>